<proteinExistence type="predicted"/>
<dbReference type="InterPro" id="IPR024344">
    <property type="entry name" value="MDMPI_metal-binding"/>
</dbReference>
<dbReference type="InterPro" id="IPR013917">
    <property type="entry name" value="tRNA_wybutosine-synth"/>
</dbReference>
<dbReference type="AlphaFoldDB" id="A0A829QAA6"/>
<name>A0A829QAA6_9MYCO</name>
<organism evidence="4 5">
    <name type="scientific">Mycobacteroides abscessus 21</name>
    <dbReference type="NCBI Taxonomy" id="1299324"/>
    <lineage>
        <taxon>Bacteria</taxon>
        <taxon>Bacillati</taxon>
        <taxon>Actinomycetota</taxon>
        <taxon>Actinomycetes</taxon>
        <taxon>Mycobacteriales</taxon>
        <taxon>Mycobacteriaceae</taxon>
        <taxon>Mycobacteroides</taxon>
        <taxon>Mycobacteroides abscessus</taxon>
    </lineage>
</organism>
<dbReference type="NCBIfam" id="TIGR03084">
    <property type="entry name" value="TIGR03084 family metal-binding protein"/>
    <property type="match status" value="1"/>
</dbReference>
<dbReference type="InterPro" id="IPR017517">
    <property type="entry name" value="Maleyloyr_isom"/>
</dbReference>
<feature type="domain" description="Mycothiol-dependent maleylpyruvate isomerase metal-binding" evidence="3">
    <location>
        <begin position="12"/>
        <end position="148"/>
    </location>
</feature>
<evidence type="ECO:0000313" key="5">
    <source>
        <dbReference type="Proteomes" id="UP000020103"/>
    </source>
</evidence>
<dbReference type="EMBL" id="JAOF01000001">
    <property type="protein sequence ID" value="EUA49268.1"/>
    <property type="molecule type" value="Genomic_DNA"/>
</dbReference>
<feature type="region of interest" description="Disordered" evidence="1">
    <location>
        <begin position="251"/>
        <end position="279"/>
    </location>
</feature>
<evidence type="ECO:0000313" key="4">
    <source>
        <dbReference type="EMBL" id="EUA49268.1"/>
    </source>
</evidence>
<feature type="domain" description="tRNA wybutosine-synthesis" evidence="2">
    <location>
        <begin position="184"/>
        <end position="231"/>
    </location>
</feature>
<reference evidence="4 5" key="1">
    <citation type="submission" date="2013-12" db="EMBL/GenBank/DDBJ databases">
        <authorList>
            <person name="Madinger N."/>
            <person name="Lenaerts A."/>
            <person name="Ordway D."/>
            <person name="DeGroote M.A."/>
            <person name="Parker T."/>
            <person name="Sizemore C."/>
            <person name="Tallon L.J."/>
            <person name="Sadzewicz L.K."/>
            <person name="Sengamalay N."/>
            <person name="Fraser C.M."/>
            <person name="Hine E."/>
            <person name="Shefchek K.A."/>
            <person name="Das S.P."/>
            <person name="Tettelin H."/>
        </authorList>
    </citation>
    <scope>NUCLEOTIDE SEQUENCE [LARGE SCALE GENOMIC DNA]</scope>
    <source>
        <strain evidence="4 5">21</strain>
    </source>
</reference>
<accession>A0A829QAA6</accession>
<comment type="caution">
    <text evidence="4">The sequence shown here is derived from an EMBL/GenBank/DDBJ whole genome shotgun (WGS) entry which is preliminary data.</text>
</comment>
<dbReference type="SUPFAM" id="SSF109854">
    <property type="entry name" value="DinB/YfiT-like putative metalloenzymes"/>
    <property type="match status" value="1"/>
</dbReference>
<dbReference type="NCBIfam" id="TIGR03083">
    <property type="entry name" value="maleylpyruvate isomerase family mycothiol-dependent enzyme"/>
    <property type="match status" value="1"/>
</dbReference>
<dbReference type="Gene3D" id="1.20.120.450">
    <property type="entry name" value="dinb family like domain"/>
    <property type="match status" value="1"/>
</dbReference>
<dbReference type="InterPro" id="IPR034660">
    <property type="entry name" value="DinB/YfiT-like"/>
</dbReference>
<dbReference type="Proteomes" id="UP000020103">
    <property type="component" value="Unassembled WGS sequence"/>
</dbReference>
<evidence type="ECO:0000259" key="2">
    <source>
        <dbReference type="Pfam" id="PF08608"/>
    </source>
</evidence>
<gene>
    <name evidence="4" type="ORF">I543_5211</name>
</gene>
<dbReference type="Pfam" id="PF08608">
    <property type="entry name" value="Wyosine_form"/>
    <property type="match status" value="1"/>
</dbReference>
<sequence length="306" mass="32979">MTSTADAVIDDLRAESDELDALVAALPEQGWARDTPAAGWTIAHQIAHLHWTDAQSLLAVTDPAVFAEELPKAMADPLGFVDKAAEETAQIPPADLLIQWRSTRNQLHAALRAVPDGVKIPWYGPPMSAASMGTARLMETWAHGLDVADALGVPLAPTPRIKSIAHLGVRTRDFAFSVHGLPAPSEPFRVELTGPDADTWTWGPEEAAQRVTGSALDFCYLVTQRRPRADLDLRATGQDAEQWLSIAQAFAGPPGAGRDEPRGRRPHAGSLGGNVRRKSQHGGVLGLRHRCARYRCSDTCLPRPAA</sequence>
<dbReference type="Pfam" id="PF11716">
    <property type="entry name" value="MDMPI_N"/>
    <property type="match status" value="1"/>
</dbReference>
<evidence type="ECO:0008006" key="6">
    <source>
        <dbReference type="Google" id="ProtNLM"/>
    </source>
</evidence>
<protein>
    <recommendedName>
        <fullName evidence="6">Wyosine base formation</fullName>
    </recommendedName>
</protein>
<evidence type="ECO:0000259" key="3">
    <source>
        <dbReference type="Pfam" id="PF11716"/>
    </source>
</evidence>
<dbReference type="GO" id="GO:0046872">
    <property type="term" value="F:metal ion binding"/>
    <property type="evidence" value="ECO:0007669"/>
    <property type="project" value="InterPro"/>
</dbReference>
<evidence type="ECO:0000256" key="1">
    <source>
        <dbReference type="SAM" id="MobiDB-lite"/>
    </source>
</evidence>
<dbReference type="InterPro" id="IPR017518">
    <property type="entry name" value="CHP03084"/>
</dbReference>